<dbReference type="GO" id="GO:0000105">
    <property type="term" value="P:L-histidine biosynthetic process"/>
    <property type="evidence" value="ECO:0007669"/>
    <property type="project" value="UniProtKB-KW"/>
</dbReference>
<evidence type="ECO:0000256" key="6">
    <source>
        <dbReference type="ARBA" id="ARBA00022679"/>
    </source>
</evidence>
<dbReference type="Gene3D" id="3.90.1150.10">
    <property type="entry name" value="Aspartate Aminotransferase, domain 1"/>
    <property type="match status" value="1"/>
</dbReference>
<dbReference type="InterPro" id="IPR015421">
    <property type="entry name" value="PyrdxlP-dep_Trfase_major"/>
</dbReference>
<proteinExistence type="inferred from homology"/>
<evidence type="ECO:0000256" key="8">
    <source>
        <dbReference type="ARBA" id="ARBA00023102"/>
    </source>
</evidence>
<dbReference type="RefSeq" id="WP_105025158.1">
    <property type="nucleotide sequence ID" value="NZ_MSCI01000002.1"/>
</dbReference>
<dbReference type="InterPro" id="IPR050106">
    <property type="entry name" value="HistidinolP_aminotransfase"/>
</dbReference>
<dbReference type="SUPFAM" id="SSF53383">
    <property type="entry name" value="PLP-dependent transferases"/>
    <property type="match status" value="1"/>
</dbReference>
<dbReference type="CDD" id="cd00609">
    <property type="entry name" value="AAT_like"/>
    <property type="match status" value="1"/>
</dbReference>
<keyword evidence="8" id="KW-0368">Histidine biosynthesis</keyword>
<feature type="domain" description="Aminotransferase class I/classII large" evidence="10">
    <location>
        <begin position="135"/>
        <end position="348"/>
    </location>
</feature>
<dbReference type="InterPro" id="IPR015424">
    <property type="entry name" value="PyrdxlP-dep_Trfase"/>
</dbReference>
<dbReference type="AlphaFoldDB" id="A0A2S7VF78"/>
<evidence type="ECO:0000256" key="4">
    <source>
        <dbReference type="ARBA" id="ARBA00022576"/>
    </source>
</evidence>
<evidence type="ECO:0000256" key="9">
    <source>
        <dbReference type="ARBA" id="ARBA00047481"/>
    </source>
</evidence>
<gene>
    <name evidence="11" type="ORF">BTO10_15585</name>
</gene>
<keyword evidence="12" id="KW-1185">Reference proteome</keyword>
<evidence type="ECO:0000313" key="12">
    <source>
        <dbReference type="Proteomes" id="UP000238707"/>
    </source>
</evidence>
<keyword evidence="5" id="KW-0028">Amino-acid biosynthesis</keyword>
<evidence type="ECO:0000313" key="11">
    <source>
        <dbReference type="EMBL" id="PQJ60759.1"/>
    </source>
</evidence>
<evidence type="ECO:0000256" key="2">
    <source>
        <dbReference type="ARBA" id="ARBA00007970"/>
    </source>
</evidence>
<dbReference type="PANTHER" id="PTHR43643">
    <property type="entry name" value="HISTIDINOL-PHOSPHATE AMINOTRANSFERASE 2"/>
    <property type="match status" value="1"/>
</dbReference>
<dbReference type="InterPro" id="IPR004839">
    <property type="entry name" value="Aminotransferase_I/II_large"/>
</dbReference>
<comment type="pathway">
    <text evidence="1">Amino-acid biosynthesis; L-histidine biosynthesis; L-histidine from 5-phospho-alpha-D-ribose 1-diphosphate: step 7/9.</text>
</comment>
<dbReference type="Pfam" id="PF00155">
    <property type="entry name" value="Aminotran_1_2"/>
    <property type="match status" value="1"/>
</dbReference>
<evidence type="ECO:0000256" key="7">
    <source>
        <dbReference type="ARBA" id="ARBA00022898"/>
    </source>
</evidence>
<evidence type="ECO:0000259" key="10">
    <source>
        <dbReference type="Pfam" id="PF00155"/>
    </source>
</evidence>
<dbReference type="EMBL" id="MSCI01000002">
    <property type="protein sequence ID" value="PQJ60759.1"/>
    <property type="molecule type" value="Genomic_DNA"/>
</dbReference>
<dbReference type="GO" id="GO:0030170">
    <property type="term" value="F:pyridoxal phosphate binding"/>
    <property type="evidence" value="ECO:0007669"/>
    <property type="project" value="InterPro"/>
</dbReference>
<dbReference type="EC" id="2.6.1.9" evidence="3"/>
<evidence type="ECO:0000256" key="3">
    <source>
        <dbReference type="ARBA" id="ARBA00012748"/>
    </source>
</evidence>
<protein>
    <recommendedName>
        <fullName evidence="3">histidinol-phosphate transaminase</fullName>
        <ecNumber evidence="3">2.6.1.9</ecNumber>
    </recommendedName>
</protein>
<keyword evidence="7" id="KW-0663">Pyridoxal phosphate</keyword>
<organism evidence="11 12">
    <name type="scientific">Vibrio chagasii</name>
    <dbReference type="NCBI Taxonomy" id="170679"/>
    <lineage>
        <taxon>Bacteria</taxon>
        <taxon>Pseudomonadati</taxon>
        <taxon>Pseudomonadota</taxon>
        <taxon>Gammaproteobacteria</taxon>
        <taxon>Vibrionales</taxon>
        <taxon>Vibrionaceae</taxon>
        <taxon>Vibrio</taxon>
    </lineage>
</organism>
<keyword evidence="6" id="KW-0808">Transferase</keyword>
<sequence length="352" mass="39299">MNINQRIRGDHASYISNLYTIDCRLGTNPNGAPPLSDAIKETLLDDLSDYYSFNHIAKLSVLTANYIGTAPDRVFFSNGSMPMLSTIFSKLLGDNMTMLGLGPQFVDAVSEFIQLGGSYNALKYSPGIIPIFCEEIRTTAPSIVYIDNPNNPTGRAYSREELEPVVEACQDSDSILLIDEAYGDYLKKSESMAQFANEFNNVVVTRSFSKGLGLASCRLGYAVVSPNLRDYLSRIIIPFTPSLTSIKIACDVLPNIDSFLEKCKTDCREIKKTMIDELQQCGIEVVPTNDETPIFLAYKRGESLASWFDDRGILVESAHHFALTDSTLTKEYCRLRIVGNTHDLEHFIYRLK</sequence>
<comment type="similarity">
    <text evidence="2">Belongs to the class-II pyridoxal-phosphate-dependent aminotransferase family. Histidinol-phosphate aminotransferase subfamily.</text>
</comment>
<dbReference type="PANTHER" id="PTHR43643:SF6">
    <property type="entry name" value="HISTIDINOL-PHOSPHATE AMINOTRANSFERASE"/>
    <property type="match status" value="1"/>
</dbReference>
<comment type="caution">
    <text evidence="11">The sequence shown here is derived from an EMBL/GenBank/DDBJ whole genome shotgun (WGS) entry which is preliminary data.</text>
</comment>
<comment type="catalytic activity">
    <reaction evidence="9">
        <text>L-histidinol phosphate + 2-oxoglutarate = 3-(imidazol-4-yl)-2-oxopropyl phosphate + L-glutamate</text>
        <dbReference type="Rhea" id="RHEA:23744"/>
        <dbReference type="ChEBI" id="CHEBI:16810"/>
        <dbReference type="ChEBI" id="CHEBI:29985"/>
        <dbReference type="ChEBI" id="CHEBI:57766"/>
        <dbReference type="ChEBI" id="CHEBI:57980"/>
        <dbReference type="EC" id="2.6.1.9"/>
    </reaction>
</comment>
<name>A0A2S7VF78_9VIBR</name>
<dbReference type="GO" id="GO:0004400">
    <property type="term" value="F:histidinol-phosphate transaminase activity"/>
    <property type="evidence" value="ECO:0007669"/>
    <property type="project" value="UniProtKB-EC"/>
</dbReference>
<reference evidence="11 12" key="1">
    <citation type="submission" date="2016-12" db="EMBL/GenBank/DDBJ databases">
        <title>Diversity of luminous bacteria.</title>
        <authorList>
            <person name="Yoshizawa S."/>
            <person name="Kogure K."/>
        </authorList>
    </citation>
    <scope>NUCLEOTIDE SEQUENCE [LARGE SCALE GENOMIC DNA]</scope>
    <source>
        <strain evidence="11 12">LC2-408</strain>
    </source>
</reference>
<dbReference type="InterPro" id="IPR015422">
    <property type="entry name" value="PyrdxlP-dep_Trfase_small"/>
</dbReference>
<dbReference type="Gene3D" id="3.40.640.10">
    <property type="entry name" value="Type I PLP-dependent aspartate aminotransferase-like (Major domain)"/>
    <property type="match status" value="1"/>
</dbReference>
<dbReference type="Proteomes" id="UP000238707">
    <property type="component" value="Unassembled WGS sequence"/>
</dbReference>
<keyword evidence="4" id="KW-0032">Aminotransferase</keyword>
<evidence type="ECO:0000256" key="1">
    <source>
        <dbReference type="ARBA" id="ARBA00005011"/>
    </source>
</evidence>
<evidence type="ECO:0000256" key="5">
    <source>
        <dbReference type="ARBA" id="ARBA00022605"/>
    </source>
</evidence>
<accession>A0A2S7VF78</accession>